<comment type="caution">
    <text evidence="5">The sequence shown here is derived from an EMBL/GenBank/DDBJ whole genome shotgun (WGS) entry which is preliminary data.</text>
</comment>
<feature type="region of interest" description="Disordered" evidence="3">
    <location>
        <begin position="253"/>
        <end position="279"/>
    </location>
</feature>
<evidence type="ECO:0000256" key="3">
    <source>
        <dbReference type="SAM" id="MobiDB-lite"/>
    </source>
</evidence>
<keyword evidence="6" id="KW-1185">Reference proteome</keyword>
<feature type="coiled-coil region" evidence="2">
    <location>
        <begin position="187"/>
        <end position="214"/>
    </location>
</feature>
<dbReference type="PANTHER" id="PTHR34916">
    <property type="entry name" value="GI:13385330"/>
    <property type="match status" value="1"/>
</dbReference>
<protein>
    <recommendedName>
        <fullName evidence="4">Translin-associated factor X-interacting protein 1 N-terminal domain-containing protein</fullName>
    </recommendedName>
</protein>
<evidence type="ECO:0000313" key="5">
    <source>
        <dbReference type="EMBL" id="CAE1309181.1"/>
    </source>
</evidence>
<evidence type="ECO:0000256" key="1">
    <source>
        <dbReference type="ARBA" id="ARBA00023054"/>
    </source>
</evidence>
<evidence type="ECO:0000313" key="6">
    <source>
        <dbReference type="Proteomes" id="UP000597762"/>
    </source>
</evidence>
<dbReference type="InterPro" id="IPR032755">
    <property type="entry name" value="TSNAXIP1_N"/>
</dbReference>
<dbReference type="AlphaFoldDB" id="A0A812DT59"/>
<accession>A0A812DT59</accession>
<evidence type="ECO:0000256" key="2">
    <source>
        <dbReference type="SAM" id="Coils"/>
    </source>
</evidence>
<dbReference type="Proteomes" id="UP000597762">
    <property type="component" value="Unassembled WGS sequence"/>
</dbReference>
<proteinExistence type="predicted"/>
<organism evidence="5 6">
    <name type="scientific">Acanthosepion pharaonis</name>
    <name type="common">Pharaoh cuttlefish</name>
    <name type="synonym">Sepia pharaonis</name>
    <dbReference type="NCBI Taxonomy" id="158019"/>
    <lineage>
        <taxon>Eukaryota</taxon>
        <taxon>Metazoa</taxon>
        <taxon>Spiralia</taxon>
        <taxon>Lophotrochozoa</taxon>
        <taxon>Mollusca</taxon>
        <taxon>Cephalopoda</taxon>
        <taxon>Coleoidea</taxon>
        <taxon>Decapodiformes</taxon>
        <taxon>Sepiida</taxon>
        <taxon>Sepiina</taxon>
        <taxon>Sepiidae</taxon>
        <taxon>Acanthosepion</taxon>
    </lineage>
</organism>
<evidence type="ECO:0000259" key="4">
    <source>
        <dbReference type="Pfam" id="PF15739"/>
    </source>
</evidence>
<dbReference type="EMBL" id="CAHIKZ030004269">
    <property type="protein sequence ID" value="CAE1309181.1"/>
    <property type="molecule type" value="Genomic_DNA"/>
</dbReference>
<dbReference type="Pfam" id="PF15739">
    <property type="entry name" value="TSNAXIP1_N"/>
    <property type="match status" value="1"/>
</dbReference>
<dbReference type="PANTHER" id="PTHR34916:SF1">
    <property type="entry name" value="GI:13385330"/>
    <property type="match status" value="1"/>
</dbReference>
<sequence>MINRLLKKLEMDLKQCPPTGENSLSLKWLECFSNSFEDLIANSPAFGNILKTIKAEYDNYISYLLDIHLTHGKILQEEIQQMSKGSISTQLSLSQAKHKMEELESTAVKLLENTEKLQKEITEETEAAKAKSIESISEEQVEPVSSRSSGDLYHEVEELRVAILSRLDELNGMREDILANYVPVSVCHNLEQCIRETEMELQKLIKQNEYYQRSSSEMEGYLKEAIVEADTSDRDVRRIWRKIYSRKHLGESEDINKVDENQESDEDDDHESKWNWYIS</sequence>
<name>A0A812DT59_ACAPH</name>
<keyword evidence="1 2" id="KW-0175">Coiled coil</keyword>
<dbReference type="OrthoDB" id="10024479at2759"/>
<feature type="domain" description="Translin-associated factor X-interacting protein 1 N-terminal" evidence="4">
    <location>
        <begin position="8"/>
        <end position="118"/>
    </location>
</feature>
<reference evidence="5" key="1">
    <citation type="submission" date="2021-01" db="EMBL/GenBank/DDBJ databases">
        <authorList>
            <person name="Li R."/>
            <person name="Bekaert M."/>
        </authorList>
    </citation>
    <scope>NUCLEOTIDE SEQUENCE</scope>
    <source>
        <strain evidence="5">Farmed</strain>
    </source>
</reference>
<feature type="coiled-coil region" evidence="2">
    <location>
        <begin position="93"/>
        <end position="131"/>
    </location>
</feature>
<gene>
    <name evidence="5" type="ORF">SPHA_60931</name>
</gene>